<dbReference type="PROSITE" id="PS50088">
    <property type="entry name" value="ANK_REPEAT"/>
    <property type="match status" value="3"/>
</dbReference>
<dbReference type="PROSITE" id="PS50013">
    <property type="entry name" value="CHROMO_2"/>
    <property type="match status" value="1"/>
</dbReference>
<dbReference type="Gene3D" id="2.40.50.40">
    <property type="match status" value="1"/>
</dbReference>
<feature type="repeat" description="ANK" evidence="3">
    <location>
        <begin position="576"/>
        <end position="608"/>
    </location>
</feature>
<feature type="region of interest" description="Disordered" evidence="4">
    <location>
        <begin position="109"/>
        <end position="224"/>
    </location>
</feature>
<dbReference type="InterPro" id="IPR023780">
    <property type="entry name" value="Chromo_domain"/>
</dbReference>
<dbReference type="InterPro" id="IPR002110">
    <property type="entry name" value="Ankyrin_rpt"/>
</dbReference>
<keyword evidence="7" id="KW-1185">Reference proteome</keyword>
<feature type="region of interest" description="Disordered" evidence="4">
    <location>
        <begin position="277"/>
        <end position="487"/>
    </location>
</feature>
<feature type="compositionally biased region" description="Basic and acidic residues" evidence="4">
    <location>
        <begin position="314"/>
        <end position="330"/>
    </location>
</feature>
<dbReference type="Pfam" id="PF00385">
    <property type="entry name" value="Chromo"/>
    <property type="match status" value="1"/>
</dbReference>
<dbReference type="InterPro" id="IPR036770">
    <property type="entry name" value="Ankyrin_rpt-contain_sf"/>
</dbReference>
<feature type="repeat" description="ANK" evidence="3">
    <location>
        <begin position="609"/>
        <end position="641"/>
    </location>
</feature>
<evidence type="ECO:0000313" key="7">
    <source>
        <dbReference type="Proteomes" id="UP001186944"/>
    </source>
</evidence>
<evidence type="ECO:0000256" key="1">
    <source>
        <dbReference type="ARBA" id="ARBA00004123"/>
    </source>
</evidence>
<feature type="compositionally biased region" description="Basic and acidic residues" evidence="4">
    <location>
        <begin position="39"/>
        <end position="75"/>
    </location>
</feature>
<evidence type="ECO:0000256" key="2">
    <source>
        <dbReference type="ARBA" id="ARBA00023242"/>
    </source>
</evidence>
<dbReference type="Pfam" id="PF12796">
    <property type="entry name" value="Ank_2"/>
    <property type="match status" value="1"/>
</dbReference>
<feature type="compositionally biased region" description="Basic and acidic residues" evidence="4">
    <location>
        <begin position="459"/>
        <end position="473"/>
    </location>
</feature>
<name>A0AA89BWD3_PINIB</name>
<feature type="compositionally biased region" description="Basic and acidic residues" evidence="4">
    <location>
        <begin position="203"/>
        <end position="216"/>
    </location>
</feature>
<protein>
    <recommendedName>
        <fullName evidence="5">Chromo domain-containing protein</fullName>
    </recommendedName>
</protein>
<dbReference type="InterPro" id="IPR000953">
    <property type="entry name" value="Chromo/chromo_shadow_dom"/>
</dbReference>
<dbReference type="PROSITE" id="PS00598">
    <property type="entry name" value="CHROMO_1"/>
    <property type="match status" value="1"/>
</dbReference>
<feature type="repeat" description="ANK" evidence="3">
    <location>
        <begin position="642"/>
        <end position="674"/>
    </location>
</feature>
<keyword evidence="2" id="KW-0539">Nucleus</keyword>
<dbReference type="PANTHER" id="PTHR24184:SF11">
    <property type="entry name" value="ANKYRIN REPEAT AND SOCS BOX CONTAINING 3"/>
    <property type="match status" value="1"/>
</dbReference>
<feature type="compositionally biased region" description="Polar residues" evidence="4">
    <location>
        <begin position="421"/>
        <end position="433"/>
    </location>
</feature>
<dbReference type="SMART" id="SM00248">
    <property type="entry name" value="ANK"/>
    <property type="match status" value="3"/>
</dbReference>
<feature type="compositionally biased region" description="Basic and acidic residues" evidence="4">
    <location>
        <begin position="126"/>
        <end position="170"/>
    </location>
</feature>
<dbReference type="Gene3D" id="1.25.40.20">
    <property type="entry name" value="Ankyrin repeat-containing domain"/>
    <property type="match status" value="1"/>
</dbReference>
<sequence length="837" mass="94114">GQETYKVRWKNYGPADDTWEPIDNLQSCLDLVEDFKNKKEEEKKKRAEERKRKKAIMEGKMMSDDDSSRDSRESIDPDTDNYHSTFKNGFWKDLELGKLNLFTTDMYSRVKGAGGGRASRPTCLKDTVKIQKDQEKEKPKRKKSDANDKKDPKRVKERDKEQSSKKSTKDVKKKHSRVIIETDEDSSSDVEVKSSRSSFSGDENTRDSYVVERQDPQDEITDLTSLSTERMPVLKIKCSVTEKYSYGKRIIVMIQKTMNREMNMFWHFSDEKLAKKKKEKKKLPKKETYTKVKHKSESKETSGSDFYKAKSKPLKIEDLRRSDNLEKPDSPIKSYLSGGRTPPQKFSADSPEYKPHTCSTPEQKPDFERLAQPCDIQEPPTVTEKLKMASSESDSRDSLLSSTPSTPSFNLSGLKRKLSVELTNQSSPSAKVSKQQRDSDASRDSGLGSISSPTGLELDFSKSHINSDQEKAKSVKKTTSTAPCTQPLDEVWSGSLLPLLPESTKTQERGADLSFDIELDDIDLDQLDKELPDECIDAIVITDNRFQQAVTEGDYQLVRKALNSSKKYDVEAIDDMGITLLMYSAQNGYDDIAELLVNNGADVNAQQKNGTTSLMLACEHAHICTVALLVELGASINLQQDNGETALMKAVKRGHKQIVKFLLEYGANFSAQNNSGFTAVTYAKMLRLMEIEDIIVDHISRLTKEFDKQVLITLNNTAKITSALFPLQVFPLCEGEKFVINFKHDFQPITPGIGHLLFVSHARITATDCKCRFYGPCAVTSVTLNGAPQPQLTEEGNFVLSCCPLQNGRNEIVINTVKAPTSKAKLVISAYRCQLID</sequence>
<organism evidence="6 7">
    <name type="scientific">Pinctada imbricata</name>
    <name type="common">Atlantic pearl-oyster</name>
    <name type="synonym">Pinctada martensii</name>
    <dbReference type="NCBI Taxonomy" id="66713"/>
    <lineage>
        <taxon>Eukaryota</taxon>
        <taxon>Metazoa</taxon>
        <taxon>Spiralia</taxon>
        <taxon>Lophotrochozoa</taxon>
        <taxon>Mollusca</taxon>
        <taxon>Bivalvia</taxon>
        <taxon>Autobranchia</taxon>
        <taxon>Pteriomorphia</taxon>
        <taxon>Pterioida</taxon>
        <taxon>Pterioidea</taxon>
        <taxon>Pteriidae</taxon>
        <taxon>Pinctada</taxon>
    </lineage>
</organism>
<feature type="compositionally biased region" description="Low complexity" evidence="4">
    <location>
        <begin position="398"/>
        <end position="408"/>
    </location>
</feature>
<dbReference type="SUPFAM" id="SSF54160">
    <property type="entry name" value="Chromo domain-like"/>
    <property type="match status" value="1"/>
</dbReference>
<feature type="domain" description="Chromo" evidence="5">
    <location>
        <begin position="1"/>
        <end position="47"/>
    </location>
</feature>
<feature type="region of interest" description="Disordered" evidence="4">
    <location>
        <begin position="39"/>
        <end position="86"/>
    </location>
</feature>
<dbReference type="Pfam" id="PF00023">
    <property type="entry name" value="Ank"/>
    <property type="match status" value="1"/>
</dbReference>
<dbReference type="GO" id="GO:0005634">
    <property type="term" value="C:nucleus"/>
    <property type="evidence" value="ECO:0007669"/>
    <property type="project" value="UniProtKB-SubCell"/>
</dbReference>
<dbReference type="CDD" id="cd00024">
    <property type="entry name" value="CD_CSD"/>
    <property type="match status" value="1"/>
</dbReference>
<dbReference type="InterPro" id="IPR016197">
    <property type="entry name" value="Chromo-like_dom_sf"/>
</dbReference>
<gene>
    <name evidence="6" type="ORF">FSP39_022191</name>
</gene>
<comment type="subcellular location">
    <subcellularLocation>
        <location evidence="1">Nucleus</location>
    </subcellularLocation>
</comment>
<keyword evidence="3" id="KW-0040">ANK repeat</keyword>
<feature type="non-terminal residue" evidence="6">
    <location>
        <position position="1"/>
    </location>
</feature>
<comment type="caution">
    <text evidence="6">The sequence shown here is derived from an EMBL/GenBank/DDBJ whole genome shotgun (WGS) entry which is preliminary data.</text>
</comment>
<proteinExistence type="predicted"/>
<dbReference type="Proteomes" id="UP001186944">
    <property type="component" value="Unassembled WGS sequence"/>
</dbReference>
<feature type="compositionally biased region" description="Basic and acidic residues" evidence="4">
    <location>
        <begin position="285"/>
        <end position="302"/>
    </location>
</feature>
<dbReference type="SUPFAM" id="SSF48403">
    <property type="entry name" value="Ankyrin repeat"/>
    <property type="match status" value="1"/>
</dbReference>
<dbReference type="PROSITE" id="PS50297">
    <property type="entry name" value="ANK_REP_REGION"/>
    <property type="match status" value="3"/>
</dbReference>
<dbReference type="GO" id="GO:0005929">
    <property type="term" value="C:cilium"/>
    <property type="evidence" value="ECO:0007669"/>
    <property type="project" value="TreeGrafter"/>
</dbReference>
<reference evidence="6" key="1">
    <citation type="submission" date="2019-08" db="EMBL/GenBank/DDBJ databases">
        <title>The improved chromosome-level genome for the pearl oyster Pinctada fucata martensii using PacBio sequencing and Hi-C.</title>
        <authorList>
            <person name="Zheng Z."/>
        </authorList>
    </citation>
    <scope>NUCLEOTIDE SEQUENCE</scope>
    <source>
        <strain evidence="6">ZZ-2019</strain>
        <tissue evidence="6">Adductor muscle</tissue>
    </source>
</reference>
<evidence type="ECO:0000256" key="4">
    <source>
        <dbReference type="SAM" id="MobiDB-lite"/>
    </source>
</evidence>
<dbReference type="EMBL" id="VSWD01000007">
    <property type="protein sequence ID" value="KAK3098698.1"/>
    <property type="molecule type" value="Genomic_DNA"/>
</dbReference>
<evidence type="ECO:0000256" key="3">
    <source>
        <dbReference type="PROSITE-ProRule" id="PRU00023"/>
    </source>
</evidence>
<dbReference type="AlphaFoldDB" id="A0AA89BWD3"/>
<dbReference type="InterPro" id="IPR023779">
    <property type="entry name" value="Chromodomain_CS"/>
</dbReference>
<accession>A0AA89BWD3</accession>
<dbReference type="PANTHER" id="PTHR24184">
    <property type="entry name" value="SI:CH211-189E2.2"/>
    <property type="match status" value="1"/>
</dbReference>
<evidence type="ECO:0000259" key="5">
    <source>
        <dbReference type="PROSITE" id="PS50013"/>
    </source>
</evidence>
<evidence type="ECO:0000313" key="6">
    <source>
        <dbReference type="EMBL" id="KAK3098698.1"/>
    </source>
</evidence>